<dbReference type="AlphaFoldDB" id="A0A0A8Z7P8"/>
<reference evidence="1" key="1">
    <citation type="submission" date="2014-09" db="EMBL/GenBank/DDBJ databases">
        <authorList>
            <person name="Magalhaes I.L.F."/>
            <person name="Oliveira U."/>
            <person name="Santos F.R."/>
            <person name="Vidigal T.H.D.A."/>
            <person name="Brescovit A.D."/>
            <person name="Santos A.J."/>
        </authorList>
    </citation>
    <scope>NUCLEOTIDE SEQUENCE</scope>
    <source>
        <tissue evidence="1">Shoot tissue taken approximately 20 cm above the soil surface</tissue>
    </source>
</reference>
<accession>A0A0A8Z7P8</accession>
<keyword evidence="1" id="KW-0418">Kinase</keyword>
<protein>
    <submittedName>
        <fullName evidence="1">Phosphoglycerate kinase</fullName>
    </submittedName>
</protein>
<reference evidence="1" key="2">
    <citation type="journal article" date="2015" name="Data Brief">
        <title>Shoot transcriptome of the giant reed, Arundo donax.</title>
        <authorList>
            <person name="Barrero R.A."/>
            <person name="Guerrero F.D."/>
            <person name="Moolhuijzen P."/>
            <person name="Goolsby J.A."/>
            <person name="Tidwell J."/>
            <person name="Bellgard S.E."/>
            <person name="Bellgard M.I."/>
        </authorList>
    </citation>
    <scope>NUCLEOTIDE SEQUENCE</scope>
    <source>
        <tissue evidence="1">Shoot tissue taken approximately 20 cm above the soil surface</tissue>
    </source>
</reference>
<sequence length="46" mass="5055">MDGWDIGPDSIAAFSSALETTQGSRLEWAHGSSRIRQVCSWNRGNC</sequence>
<evidence type="ECO:0000313" key="1">
    <source>
        <dbReference type="EMBL" id="JAD32770.1"/>
    </source>
</evidence>
<keyword evidence="1" id="KW-0808">Transferase</keyword>
<dbReference type="GO" id="GO:0016301">
    <property type="term" value="F:kinase activity"/>
    <property type="evidence" value="ECO:0007669"/>
    <property type="project" value="UniProtKB-KW"/>
</dbReference>
<proteinExistence type="predicted"/>
<name>A0A0A8Z7P8_ARUDO</name>
<dbReference type="EMBL" id="GBRH01265125">
    <property type="protein sequence ID" value="JAD32770.1"/>
    <property type="molecule type" value="Transcribed_RNA"/>
</dbReference>
<organism evidence="1">
    <name type="scientific">Arundo donax</name>
    <name type="common">Giant reed</name>
    <name type="synonym">Donax arundinaceus</name>
    <dbReference type="NCBI Taxonomy" id="35708"/>
    <lineage>
        <taxon>Eukaryota</taxon>
        <taxon>Viridiplantae</taxon>
        <taxon>Streptophyta</taxon>
        <taxon>Embryophyta</taxon>
        <taxon>Tracheophyta</taxon>
        <taxon>Spermatophyta</taxon>
        <taxon>Magnoliopsida</taxon>
        <taxon>Liliopsida</taxon>
        <taxon>Poales</taxon>
        <taxon>Poaceae</taxon>
        <taxon>PACMAD clade</taxon>
        <taxon>Arundinoideae</taxon>
        <taxon>Arundineae</taxon>
        <taxon>Arundo</taxon>
    </lineage>
</organism>